<organism evidence="1 2">
    <name type="scientific">SAR86 cluster bacterium</name>
    <dbReference type="NCBI Taxonomy" id="2030880"/>
    <lineage>
        <taxon>Bacteria</taxon>
        <taxon>Pseudomonadati</taxon>
        <taxon>Pseudomonadota</taxon>
        <taxon>Gammaproteobacteria</taxon>
        <taxon>SAR86 cluster</taxon>
    </lineage>
</organism>
<dbReference type="AlphaFoldDB" id="A0A2A5CJK6"/>
<dbReference type="InterPro" id="IPR036412">
    <property type="entry name" value="HAD-like_sf"/>
</dbReference>
<dbReference type="Gene3D" id="3.40.50.1000">
    <property type="entry name" value="HAD superfamily/HAD-like"/>
    <property type="match status" value="1"/>
</dbReference>
<dbReference type="InterPro" id="IPR006439">
    <property type="entry name" value="HAD-SF_hydro_IA"/>
</dbReference>
<dbReference type="SFLD" id="SFLDG01129">
    <property type="entry name" value="C1.5:_HAD__Beta-PGM__Phosphata"/>
    <property type="match status" value="1"/>
</dbReference>
<gene>
    <name evidence="1" type="ORF">COA71_02220</name>
</gene>
<reference evidence="2" key="1">
    <citation type="submission" date="2017-08" db="EMBL/GenBank/DDBJ databases">
        <title>A dynamic microbial community with high functional redundancy inhabits the cold, oxic subseafloor aquifer.</title>
        <authorList>
            <person name="Tully B.J."/>
            <person name="Wheat C.G."/>
            <person name="Glazer B.T."/>
            <person name="Huber J.A."/>
        </authorList>
    </citation>
    <scope>NUCLEOTIDE SEQUENCE [LARGE SCALE GENOMIC DNA]</scope>
</reference>
<evidence type="ECO:0000313" key="1">
    <source>
        <dbReference type="EMBL" id="PCJ43708.1"/>
    </source>
</evidence>
<dbReference type="GO" id="GO:0008967">
    <property type="term" value="F:phosphoglycolate phosphatase activity"/>
    <property type="evidence" value="ECO:0007669"/>
    <property type="project" value="TreeGrafter"/>
</dbReference>
<dbReference type="NCBIfam" id="NF011564">
    <property type="entry name" value="PRK14988.1"/>
    <property type="match status" value="1"/>
</dbReference>
<dbReference type="PANTHER" id="PTHR43434:SF3">
    <property type="entry name" value="GMP_IMP NUCLEOTIDASE YRFG"/>
    <property type="match status" value="1"/>
</dbReference>
<proteinExistence type="predicted"/>
<dbReference type="InterPro" id="IPR023214">
    <property type="entry name" value="HAD_sf"/>
</dbReference>
<protein>
    <recommendedName>
        <fullName evidence="3">Haloacid dehalogenase</fullName>
    </recommendedName>
</protein>
<evidence type="ECO:0000313" key="2">
    <source>
        <dbReference type="Proteomes" id="UP000228987"/>
    </source>
</evidence>
<sequence>MIDWSQIDTVLLDMDGTLLDLSFDNFFWREHLPKEYSRQSKIPLNKAKEKLEDFSNSLRGTLEWYCVDHWSEALQIDVEAAKHAVKEHIRFRPHTLNFLNFLKQLNKPCILVTNAHPKTMELKVASMELHQHLDKIISSHEFALAKENEGFWPLLQQREGLQLAHCLFIDDSEPVLARAKAEGVGHILQVLQPDTTQAPLPHGDFLAIHDFDELIPT</sequence>
<name>A0A2A5CJK6_9GAMM</name>
<evidence type="ECO:0008006" key="3">
    <source>
        <dbReference type="Google" id="ProtNLM"/>
    </source>
</evidence>
<dbReference type="EMBL" id="NVWI01000001">
    <property type="protein sequence ID" value="PCJ43708.1"/>
    <property type="molecule type" value="Genomic_DNA"/>
</dbReference>
<dbReference type="Pfam" id="PF00702">
    <property type="entry name" value="Hydrolase"/>
    <property type="match status" value="1"/>
</dbReference>
<dbReference type="GO" id="GO:0005829">
    <property type="term" value="C:cytosol"/>
    <property type="evidence" value="ECO:0007669"/>
    <property type="project" value="TreeGrafter"/>
</dbReference>
<comment type="caution">
    <text evidence="1">The sequence shown here is derived from an EMBL/GenBank/DDBJ whole genome shotgun (WGS) entry which is preliminary data.</text>
</comment>
<accession>A0A2A5CJK6</accession>
<dbReference type="InterPro" id="IPR050155">
    <property type="entry name" value="HAD-like_hydrolase_sf"/>
</dbReference>
<dbReference type="SFLD" id="SFLDS00003">
    <property type="entry name" value="Haloacid_Dehalogenase"/>
    <property type="match status" value="1"/>
</dbReference>
<dbReference type="SUPFAM" id="SSF56784">
    <property type="entry name" value="HAD-like"/>
    <property type="match status" value="1"/>
</dbReference>
<dbReference type="GO" id="GO:0006281">
    <property type="term" value="P:DNA repair"/>
    <property type="evidence" value="ECO:0007669"/>
    <property type="project" value="TreeGrafter"/>
</dbReference>
<dbReference type="Proteomes" id="UP000228987">
    <property type="component" value="Unassembled WGS sequence"/>
</dbReference>
<dbReference type="PANTHER" id="PTHR43434">
    <property type="entry name" value="PHOSPHOGLYCOLATE PHOSPHATASE"/>
    <property type="match status" value="1"/>
</dbReference>
<dbReference type="CDD" id="cd01427">
    <property type="entry name" value="HAD_like"/>
    <property type="match status" value="1"/>
</dbReference>
<dbReference type="NCBIfam" id="TIGR01509">
    <property type="entry name" value="HAD-SF-IA-v3"/>
    <property type="match status" value="1"/>
</dbReference>